<keyword evidence="1" id="KW-1133">Transmembrane helix</keyword>
<organism evidence="2 3">
    <name type="scientific">Spirosoma pollinicola</name>
    <dbReference type="NCBI Taxonomy" id="2057025"/>
    <lineage>
        <taxon>Bacteria</taxon>
        <taxon>Pseudomonadati</taxon>
        <taxon>Bacteroidota</taxon>
        <taxon>Cytophagia</taxon>
        <taxon>Cytophagales</taxon>
        <taxon>Cytophagaceae</taxon>
        <taxon>Spirosoma</taxon>
    </lineage>
</organism>
<dbReference type="RefSeq" id="WP_100986588.1">
    <property type="nucleotide sequence ID" value="NZ_CP025096.1"/>
</dbReference>
<dbReference type="EMBL" id="CP025096">
    <property type="protein sequence ID" value="AUD01130.1"/>
    <property type="molecule type" value="Genomic_DNA"/>
</dbReference>
<gene>
    <name evidence="2" type="ORF">CWM47_04430</name>
</gene>
<feature type="transmembrane region" description="Helical" evidence="1">
    <location>
        <begin position="69"/>
        <end position="92"/>
    </location>
</feature>
<keyword evidence="1" id="KW-0812">Transmembrane</keyword>
<keyword evidence="3" id="KW-1185">Reference proteome</keyword>
<dbReference type="Proteomes" id="UP000232883">
    <property type="component" value="Chromosome"/>
</dbReference>
<dbReference type="InterPro" id="IPR025333">
    <property type="entry name" value="DUF4239"/>
</dbReference>
<feature type="transmembrane region" description="Helical" evidence="1">
    <location>
        <begin position="236"/>
        <end position="256"/>
    </location>
</feature>
<dbReference type="OrthoDB" id="9776669at2"/>
<dbReference type="AlphaFoldDB" id="A0A2K8YU27"/>
<proteinExistence type="predicted"/>
<keyword evidence="1" id="KW-0472">Membrane</keyword>
<dbReference type="Pfam" id="PF14023">
    <property type="entry name" value="Bestrophin-like"/>
    <property type="match status" value="1"/>
</dbReference>
<evidence type="ECO:0000313" key="3">
    <source>
        <dbReference type="Proteomes" id="UP000232883"/>
    </source>
</evidence>
<accession>A0A2K8YU27</accession>
<evidence type="ECO:0000313" key="2">
    <source>
        <dbReference type="EMBL" id="AUD01130.1"/>
    </source>
</evidence>
<dbReference type="KEGG" id="spir:CWM47_04430"/>
<protein>
    <recommendedName>
        <fullName evidence="4">DUF4239 domain-containing protein</fullName>
    </recommendedName>
</protein>
<feature type="transmembrane region" description="Helical" evidence="1">
    <location>
        <begin position="208"/>
        <end position="229"/>
    </location>
</feature>
<evidence type="ECO:0000256" key="1">
    <source>
        <dbReference type="SAM" id="Phobius"/>
    </source>
</evidence>
<sequence>MPQPANWSPLIHAVDDNGLFMIWLYNLPTWLFALLTMSGFVSLSLIGLRLIHRRLNAGTLATLIDNGTVGWFFSGVTVLYGLLLGLLTVATWTNYTQATALASQEAASLAVLYRDLAGYPLPERIQLQTQVRTYTRFIIEQSWPLQRQGFIHDGESAKLLDLQAPLMGFDPTNETAKILHQEAIRTFNSLVELRRLRAESISGSVPGVIWYVVLLGALLTVTFGYLFVVKSFWFHGLLVSLLGAVIGLLIFLIAALDHPYWGEVSVSPQAYELVLSKVMSSGVTSPKK</sequence>
<feature type="transmembrane region" description="Helical" evidence="1">
    <location>
        <begin position="29"/>
        <end position="48"/>
    </location>
</feature>
<evidence type="ECO:0008006" key="4">
    <source>
        <dbReference type="Google" id="ProtNLM"/>
    </source>
</evidence>
<reference evidence="2 3" key="1">
    <citation type="submission" date="2017-11" db="EMBL/GenBank/DDBJ databases">
        <title>Taxonomic description and genome sequences of Spirosoma HA7 sp. nov., isolated from pollen microhabitat of Corylus avellana.</title>
        <authorList>
            <person name="Ambika Manirajan B."/>
            <person name="Suarez C."/>
            <person name="Ratering S."/>
            <person name="Geissler-Plaum R."/>
            <person name="Cardinale M."/>
            <person name="Sylvia S."/>
        </authorList>
    </citation>
    <scope>NUCLEOTIDE SEQUENCE [LARGE SCALE GENOMIC DNA]</scope>
    <source>
        <strain evidence="2 3">HA7</strain>
    </source>
</reference>
<name>A0A2K8YU27_9BACT</name>